<sequence>MHMVKTGAFARGQKETARTAAKSLISGQPLATAG</sequence>
<gene>
    <name evidence="2" type="ORF">At1D1609_11930</name>
</gene>
<dbReference type="AlphaFoldDB" id="A0A2L2LAH1"/>
<proteinExistence type="predicted"/>
<dbReference type="Proteomes" id="UP000237717">
    <property type="component" value="Chromosome I"/>
</dbReference>
<organism evidence="2 3">
    <name type="scientific">Agrobacterium tumefaciens</name>
    <dbReference type="NCBI Taxonomy" id="358"/>
    <lineage>
        <taxon>Bacteria</taxon>
        <taxon>Pseudomonadati</taxon>
        <taxon>Pseudomonadota</taxon>
        <taxon>Alphaproteobacteria</taxon>
        <taxon>Hyphomicrobiales</taxon>
        <taxon>Rhizobiaceae</taxon>
        <taxon>Rhizobium/Agrobacterium group</taxon>
        <taxon>Agrobacterium</taxon>
        <taxon>Agrobacterium tumefaciens complex</taxon>
    </lineage>
</organism>
<evidence type="ECO:0000256" key="1">
    <source>
        <dbReference type="SAM" id="MobiDB-lite"/>
    </source>
</evidence>
<reference evidence="2 3" key="1">
    <citation type="submission" date="2018-02" db="EMBL/GenBank/DDBJ databases">
        <title>Complete genome sequence of Agrobacterium tumefaciens 1D1609.</title>
        <authorList>
            <person name="Cho S.-T."/>
            <person name="Haryono M."/>
            <person name="Chang H.-H."/>
            <person name="Santos M.N."/>
            <person name="Lai E.-M."/>
            <person name="Kuo C.-H."/>
        </authorList>
    </citation>
    <scope>NUCLEOTIDE SEQUENCE [LARGE SCALE GENOMIC DNA]</scope>
    <source>
        <strain evidence="2 3">1D1609</strain>
    </source>
</reference>
<dbReference type="EMBL" id="CP026924">
    <property type="protein sequence ID" value="AVH41246.1"/>
    <property type="molecule type" value="Genomic_DNA"/>
</dbReference>
<name>A0A2L2LAH1_AGRTU</name>
<evidence type="ECO:0000313" key="3">
    <source>
        <dbReference type="Proteomes" id="UP000237717"/>
    </source>
</evidence>
<feature type="region of interest" description="Disordered" evidence="1">
    <location>
        <begin position="1"/>
        <end position="34"/>
    </location>
</feature>
<evidence type="ECO:0000313" key="2">
    <source>
        <dbReference type="EMBL" id="AVH41246.1"/>
    </source>
</evidence>
<protein>
    <submittedName>
        <fullName evidence="2">Uncharacterized protein</fullName>
    </submittedName>
</protein>
<accession>A0A2L2LAH1</accession>